<dbReference type="InterPro" id="IPR029064">
    <property type="entry name" value="Ribosomal_eL30-like_sf"/>
</dbReference>
<dbReference type="CDD" id="cd18095">
    <property type="entry name" value="SpoU-like_rRNA-MTase"/>
    <property type="match status" value="1"/>
</dbReference>
<keyword evidence="2" id="KW-0489">Methyltransferase</keyword>
<comment type="similarity">
    <text evidence="1">Belongs to the class IV-like SAM-binding methyltransferase superfamily. RNA methyltransferase TrmH family.</text>
</comment>
<accession>A0A381TH43</accession>
<name>A0A381TH43_9ZZZZ</name>
<dbReference type="GO" id="GO:0032259">
    <property type="term" value="P:methylation"/>
    <property type="evidence" value="ECO:0007669"/>
    <property type="project" value="UniProtKB-KW"/>
</dbReference>
<dbReference type="InterPro" id="IPR029026">
    <property type="entry name" value="tRNA_m1G_MTases_N"/>
</dbReference>
<dbReference type="PANTHER" id="PTHR43191">
    <property type="entry name" value="RRNA METHYLTRANSFERASE 3"/>
    <property type="match status" value="1"/>
</dbReference>
<protein>
    <recommendedName>
        <fullName evidence="4">RNA 2-O ribose methyltransferase substrate binding domain-containing protein</fullName>
    </recommendedName>
</protein>
<keyword evidence="3" id="KW-0808">Transferase</keyword>
<dbReference type="SUPFAM" id="SSF75217">
    <property type="entry name" value="alpha/beta knot"/>
    <property type="match status" value="1"/>
</dbReference>
<dbReference type="AlphaFoldDB" id="A0A381TH43"/>
<evidence type="ECO:0000256" key="3">
    <source>
        <dbReference type="ARBA" id="ARBA00022679"/>
    </source>
</evidence>
<dbReference type="SMART" id="SM00967">
    <property type="entry name" value="SpoU_sub_bind"/>
    <property type="match status" value="1"/>
</dbReference>
<dbReference type="InterPro" id="IPR013123">
    <property type="entry name" value="SpoU_subst-bd"/>
</dbReference>
<evidence type="ECO:0000256" key="1">
    <source>
        <dbReference type="ARBA" id="ARBA00007228"/>
    </source>
</evidence>
<evidence type="ECO:0000313" key="5">
    <source>
        <dbReference type="EMBL" id="SVA15445.1"/>
    </source>
</evidence>
<organism evidence="5">
    <name type="scientific">marine metagenome</name>
    <dbReference type="NCBI Taxonomy" id="408172"/>
    <lineage>
        <taxon>unclassified sequences</taxon>
        <taxon>metagenomes</taxon>
        <taxon>ecological metagenomes</taxon>
    </lineage>
</organism>
<evidence type="ECO:0000259" key="4">
    <source>
        <dbReference type="SMART" id="SM00967"/>
    </source>
</evidence>
<proteinExistence type="inferred from homology"/>
<dbReference type="GO" id="GO:0003723">
    <property type="term" value="F:RNA binding"/>
    <property type="evidence" value="ECO:0007669"/>
    <property type="project" value="InterPro"/>
</dbReference>
<dbReference type="InterPro" id="IPR001537">
    <property type="entry name" value="SpoU_MeTrfase"/>
</dbReference>
<dbReference type="InterPro" id="IPR053888">
    <property type="entry name" value="MRM3-like_sub_bind"/>
</dbReference>
<dbReference type="GO" id="GO:0008173">
    <property type="term" value="F:RNA methyltransferase activity"/>
    <property type="evidence" value="ECO:0007669"/>
    <property type="project" value="InterPro"/>
</dbReference>
<dbReference type="GO" id="GO:0005737">
    <property type="term" value="C:cytoplasm"/>
    <property type="evidence" value="ECO:0007669"/>
    <property type="project" value="UniProtKB-ARBA"/>
</dbReference>
<dbReference type="Pfam" id="PF22435">
    <property type="entry name" value="MRM3-like_sub_bind"/>
    <property type="match status" value="1"/>
</dbReference>
<dbReference type="InterPro" id="IPR029028">
    <property type="entry name" value="Alpha/beta_knot_MTases"/>
</dbReference>
<dbReference type="PANTHER" id="PTHR43191:SF2">
    <property type="entry name" value="RRNA METHYLTRANSFERASE 3, MITOCHONDRIAL"/>
    <property type="match status" value="1"/>
</dbReference>
<dbReference type="GO" id="GO:0006396">
    <property type="term" value="P:RNA processing"/>
    <property type="evidence" value="ECO:0007669"/>
    <property type="project" value="InterPro"/>
</dbReference>
<feature type="domain" description="RNA 2-O ribose methyltransferase substrate binding" evidence="4">
    <location>
        <begin position="32"/>
        <end position="104"/>
    </location>
</feature>
<dbReference type="Gene3D" id="3.30.1330.30">
    <property type="match status" value="1"/>
</dbReference>
<dbReference type="SUPFAM" id="SSF55315">
    <property type="entry name" value="L30e-like"/>
    <property type="match status" value="1"/>
</dbReference>
<dbReference type="Gene3D" id="3.40.1280.10">
    <property type="match status" value="1"/>
</dbReference>
<reference evidence="5" key="1">
    <citation type="submission" date="2018-05" db="EMBL/GenBank/DDBJ databases">
        <authorList>
            <person name="Lanie J.A."/>
            <person name="Ng W.-L."/>
            <person name="Kazmierczak K.M."/>
            <person name="Andrzejewski T.M."/>
            <person name="Davidsen T.M."/>
            <person name="Wayne K.J."/>
            <person name="Tettelin H."/>
            <person name="Glass J.I."/>
            <person name="Rusch D."/>
            <person name="Podicherti R."/>
            <person name="Tsui H.-C.T."/>
            <person name="Winkler M.E."/>
        </authorList>
    </citation>
    <scope>NUCLEOTIDE SEQUENCE</scope>
</reference>
<dbReference type="InterPro" id="IPR051259">
    <property type="entry name" value="rRNA_Methyltransferase"/>
</dbReference>
<dbReference type="Pfam" id="PF00588">
    <property type="entry name" value="SpoU_methylase"/>
    <property type="match status" value="1"/>
</dbReference>
<evidence type="ECO:0000256" key="2">
    <source>
        <dbReference type="ARBA" id="ARBA00022603"/>
    </source>
</evidence>
<dbReference type="EMBL" id="UINC01004588">
    <property type="protein sequence ID" value="SVA15445.1"/>
    <property type="molecule type" value="Genomic_DNA"/>
</dbReference>
<gene>
    <name evidence="5" type="ORF">METZ01_LOCUS68299</name>
</gene>
<sequence>MTEEVSGRNPRIQRMRRLVRDRGFRYDEAAYVVEGPSLVAEALDAGREVRQVVVPSSAASHQVLHRAGWSGAATFVVPDGVFEGLSSTRSPQPALAEVAFHDAEPADLATTTGPLLVLAEVSDPGNAGTLFRSAEAFGATGVVVAGGVDPYNPKLVRAAAGSTFRLPFALVDDPLTALRLLCGAGYGCWATVPRGGIPPAEVSTDGPVALVLGNEPHGLSEEVVGACEGVVSIPTVGGVDSLNVAIAGSVALHDLVGRSLRGDGA</sequence>